<dbReference type="AlphaFoldDB" id="S8E346"/>
<organism evidence="1 2">
    <name type="scientific">Fomitopsis schrenkii</name>
    <name type="common">Brown rot fungus</name>
    <dbReference type="NCBI Taxonomy" id="2126942"/>
    <lineage>
        <taxon>Eukaryota</taxon>
        <taxon>Fungi</taxon>
        <taxon>Dikarya</taxon>
        <taxon>Basidiomycota</taxon>
        <taxon>Agaricomycotina</taxon>
        <taxon>Agaricomycetes</taxon>
        <taxon>Polyporales</taxon>
        <taxon>Fomitopsis</taxon>
    </lineage>
</organism>
<proteinExistence type="predicted"/>
<feature type="non-terminal residue" evidence="1">
    <location>
        <position position="1"/>
    </location>
</feature>
<dbReference type="InParanoid" id="S8E346"/>
<sequence length="79" mass="9167">VYISANTNADRTLHQYQKFLSQLAMPRLPTLQAKCRFIKGASKYFLKNDKMYRRNGTSPPRLVILTAAKRLEILMQAHE</sequence>
<feature type="non-terminal residue" evidence="1">
    <location>
        <position position="79"/>
    </location>
</feature>
<dbReference type="HOGENOM" id="CLU_2612468_0_0_1"/>
<dbReference type="EMBL" id="KE504159">
    <property type="protein sequence ID" value="EPS99182.1"/>
    <property type="molecule type" value="Genomic_DNA"/>
</dbReference>
<reference evidence="1 2" key="1">
    <citation type="journal article" date="2012" name="Science">
        <title>The Paleozoic origin of enzymatic lignin decomposition reconstructed from 31 fungal genomes.</title>
        <authorList>
            <person name="Floudas D."/>
            <person name="Binder M."/>
            <person name="Riley R."/>
            <person name="Barry K."/>
            <person name="Blanchette R.A."/>
            <person name="Henrissat B."/>
            <person name="Martinez A.T."/>
            <person name="Otillar R."/>
            <person name="Spatafora J.W."/>
            <person name="Yadav J.S."/>
            <person name="Aerts A."/>
            <person name="Benoit I."/>
            <person name="Boyd A."/>
            <person name="Carlson A."/>
            <person name="Copeland A."/>
            <person name="Coutinho P.M."/>
            <person name="de Vries R.P."/>
            <person name="Ferreira P."/>
            <person name="Findley K."/>
            <person name="Foster B."/>
            <person name="Gaskell J."/>
            <person name="Glotzer D."/>
            <person name="Gorecki P."/>
            <person name="Heitman J."/>
            <person name="Hesse C."/>
            <person name="Hori C."/>
            <person name="Igarashi K."/>
            <person name="Jurgens J.A."/>
            <person name="Kallen N."/>
            <person name="Kersten P."/>
            <person name="Kohler A."/>
            <person name="Kuees U."/>
            <person name="Kumar T.K.A."/>
            <person name="Kuo A."/>
            <person name="LaButti K."/>
            <person name="Larrondo L.F."/>
            <person name="Lindquist E."/>
            <person name="Ling A."/>
            <person name="Lombard V."/>
            <person name="Lucas S."/>
            <person name="Lundell T."/>
            <person name="Martin R."/>
            <person name="McLaughlin D.J."/>
            <person name="Morgenstern I."/>
            <person name="Morin E."/>
            <person name="Murat C."/>
            <person name="Nagy L.G."/>
            <person name="Nolan M."/>
            <person name="Ohm R.A."/>
            <person name="Patyshakuliyeva A."/>
            <person name="Rokas A."/>
            <person name="Ruiz-Duenas F.J."/>
            <person name="Sabat G."/>
            <person name="Salamov A."/>
            <person name="Samejima M."/>
            <person name="Schmutz J."/>
            <person name="Slot J.C."/>
            <person name="St John F."/>
            <person name="Stenlid J."/>
            <person name="Sun H."/>
            <person name="Sun S."/>
            <person name="Syed K."/>
            <person name="Tsang A."/>
            <person name="Wiebenga A."/>
            <person name="Young D."/>
            <person name="Pisabarro A."/>
            <person name="Eastwood D.C."/>
            <person name="Martin F."/>
            <person name="Cullen D."/>
            <person name="Grigoriev I.V."/>
            <person name="Hibbett D.S."/>
        </authorList>
    </citation>
    <scope>NUCLEOTIDE SEQUENCE</scope>
    <source>
        <strain evidence="2">FP-58527</strain>
    </source>
</reference>
<protein>
    <submittedName>
        <fullName evidence="1">Uncharacterized protein</fullName>
    </submittedName>
</protein>
<keyword evidence="2" id="KW-1185">Reference proteome</keyword>
<dbReference type="OrthoDB" id="2801199at2759"/>
<gene>
    <name evidence="1" type="ORF">FOMPIDRAFT_1106795</name>
</gene>
<dbReference type="Proteomes" id="UP000015241">
    <property type="component" value="Unassembled WGS sequence"/>
</dbReference>
<accession>S8E346</accession>
<evidence type="ECO:0000313" key="1">
    <source>
        <dbReference type="EMBL" id="EPS99182.1"/>
    </source>
</evidence>
<evidence type="ECO:0000313" key="2">
    <source>
        <dbReference type="Proteomes" id="UP000015241"/>
    </source>
</evidence>
<name>S8E346_FOMSC</name>